<name>A0ABW4ZLH2_9SPHI</name>
<organism evidence="3 4">
    <name type="scientific">Paradesertivirga mongoliensis</name>
    <dbReference type="NCBI Taxonomy" id="2100740"/>
    <lineage>
        <taxon>Bacteria</taxon>
        <taxon>Pseudomonadati</taxon>
        <taxon>Bacteroidota</taxon>
        <taxon>Sphingobacteriia</taxon>
        <taxon>Sphingobacteriales</taxon>
        <taxon>Sphingobacteriaceae</taxon>
        <taxon>Paradesertivirga</taxon>
    </lineage>
</organism>
<keyword evidence="1" id="KW-0472">Membrane</keyword>
<comment type="caution">
    <text evidence="3">The sequence shown here is derived from an EMBL/GenBank/DDBJ whole genome shotgun (WGS) entry which is preliminary data.</text>
</comment>
<reference evidence="4" key="1">
    <citation type="journal article" date="2019" name="Int. J. Syst. Evol. Microbiol.">
        <title>The Global Catalogue of Microorganisms (GCM) 10K type strain sequencing project: providing services to taxonomists for standard genome sequencing and annotation.</title>
        <authorList>
            <consortium name="The Broad Institute Genomics Platform"/>
            <consortium name="The Broad Institute Genome Sequencing Center for Infectious Disease"/>
            <person name="Wu L."/>
            <person name="Ma J."/>
        </authorList>
    </citation>
    <scope>NUCLEOTIDE SEQUENCE [LARGE SCALE GENOMIC DNA]</scope>
    <source>
        <strain evidence="4">KCTC 42217</strain>
    </source>
</reference>
<dbReference type="EMBL" id="JBHUHZ010000001">
    <property type="protein sequence ID" value="MFD2162934.1"/>
    <property type="molecule type" value="Genomic_DNA"/>
</dbReference>
<dbReference type="InterPro" id="IPR002586">
    <property type="entry name" value="CobQ/CobB/MinD/ParA_Nub-bd_dom"/>
</dbReference>
<evidence type="ECO:0000313" key="4">
    <source>
        <dbReference type="Proteomes" id="UP001597387"/>
    </source>
</evidence>
<dbReference type="PANTHER" id="PTHR32309:SF31">
    <property type="entry name" value="CAPSULAR EXOPOLYSACCHARIDE FAMILY"/>
    <property type="match status" value="1"/>
</dbReference>
<feature type="transmembrane region" description="Helical" evidence="1">
    <location>
        <begin position="454"/>
        <end position="477"/>
    </location>
</feature>
<dbReference type="InterPro" id="IPR027417">
    <property type="entry name" value="P-loop_NTPase"/>
</dbReference>
<dbReference type="PANTHER" id="PTHR32309">
    <property type="entry name" value="TYROSINE-PROTEIN KINASE"/>
    <property type="match status" value="1"/>
</dbReference>
<dbReference type="Pfam" id="PF01656">
    <property type="entry name" value="CbiA"/>
    <property type="match status" value="1"/>
</dbReference>
<protein>
    <submittedName>
        <fullName evidence="3">GumC family protein</fullName>
    </submittedName>
</protein>
<dbReference type="Gene3D" id="3.40.50.300">
    <property type="entry name" value="P-loop containing nucleotide triphosphate hydrolases"/>
    <property type="match status" value="1"/>
</dbReference>
<evidence type="ECO:0000259" key="2">
    <source>
        <dbReference type="Pfam" id="PF01656"/>
    </source>
</evidence>
<gene>
    <name evidence="3" type="ORF">ACFSJU_11070</name>
</gene>
<keyword evidence="1" id="KW-1133">Transmembrane helix</keyword>
<evidence type="ECO:0000313" key="3">
    <source>
        <dbReference type="EMBL" id="MFD2162934.1"/>
    </source>
</evidence>
<feature type="domain" description="CobQ/CobB/MinD/ParA nucleotide binding" evidence="2">
    <location>
        <begin position="546"/>
        <end position="714"/>
    </location>
</feature>
<accession>A0ABW4ZLH2</accession>
<dbReference type="SUPFAM" id="SSF52540">
    <property type="entry name" value="P-loop containing nucleoside triphosphate hydrolases"/>
    <property type="match status" value="1"/>
</dbReference>
<keyword evidence="4" id="KW-1185">Reference proteome</keyword>
<dbReference type="InterPro" id="IPR050445">
    <property type="entry name" value="Bact_polysacc_biosynth/exp"/>
</dbReference>
<dbReference type="Proteomes" id="UP001597387">
    <property type="component" value="Unassembled WGS sequence"/>
</dbReference>
<evidence type="ECO:0000256" key="1">
    <source>
        <dbReference type="SAM" id="Phobius"/>
    </source>
</evidence>
<proteinExistence type="predicted"/>
<sequence length="725" mass="82352">MEITAFFKFLYKNVVVLVLIPIITVVITYFLVKSLPDSYIAQTQISAGIIDKTGEIDLSDTPPLQQSEIEQKFSNLIQRMQITQIISLVSYRLIIHDLLNPSFKPLSARLQNLTKDQKTRLINTASAKYKSMQPLARANQDEIALEDALVSMKYDVNSIKSNLSIARVQQSDYINVVYTAPTAELSAYVVNTLCSEFINYYNGLVRSTGQRKVNYLSKLLENKQKDLNNKMVILKYYKIQNNVLNLPEQARIIFGQMIEVENRQAELQKEIIAGSAAIKSIENRFNARDRKYFEAQSAILNAQIITDKEKARLLYDKYIDSDWDPVYKRMHDSVQSLTTDKILRGVDENIFNPMVPKQDLIGRKIGLQTELDLNRAGVNSLERLHTKLFAQFRRLVPFEASIQNYERDIEIASQEYLDILDRYNNTSMQTSFVAKPKQVHEAPLGALQPSKKMLLIILSGVISFVFCVLILFVLFYFDDSVLSARQLANTTELPVIGQLDTLNHTSLNIQELWEDRIDRPQYKGFKDQLRAIRLELNQELHGAKLLAVTSFSAQEGKTFLALNLAYAYALTNKKVLLIDGNFVQPGLTKSLKSTGLNYIEDFLLHGEVNSAPEAKIGITVLGNTGGNKSLFEISDETSARNRFESLKSVYDLILIETPALVDTETSKEWILLADKVIGVFEYKGYISDAKKAQLSYLKILNEKFIGWIFNKFPAPPVKKPSLKKA</sequence>
<feature type="transmembrane region" description="Helical" evidence="1">
    <location>
        <begin position="14"/>
        <end position="32"/>
    </location>
</feature>
<keyword evidence="1" id="KW-0812">Transmembrane</keyword>
<dbReference type="RefSeq" id="WP_255902630.1">
    <property type="nucleotide sequence ID" value="NZ_JAFMZO010000003.1"/>
</dbReference>